<dbReference type="InterPro" id="IPR013783">
    <property type="entry name" value="Ig-like_fold"/>
</dbReference>
<feature type="compositionally biased region" description="Low complexity" evidence="1">
    <location>
        <begin position="638"/>
        <end position="648"/>
    </location>
</feature>
<name>A0ABQ6JWU7_9MICO</name>
<dbReference type="PANTHER" id="PTHR31778">
    <property type="entry name" value="BUD SITE SELECTION PROTEIN RAX2"/>
    <property type="match status" value="1"/>
</dbReference>
<accession>A0ABQ6JWU7</accession>
<sequence>MWHAQRRPEPLCTRCAARARAIAAGIAIVLAAAVMVATEQSPAHADSAPPSSAIPATVSSDPLPTPQIDGVVWDQEIVGDTVFVGGSFSTARPAGAAPGASTVPRTFLLSYRLSTGVLTNWAPVLNGQVNAIDASPDGSRIYVGGAFTQVNGSTRNRIVAFDAATGAVIPTFAASANGEVFAVDSTASTVYFAGNFSQSAGVSRPGRAAAASAATGATTAWAPVIAQGRAYGLVVSPDGSKVVIGGSFTTLNGSGNPGYGLGAVTSTTGTSLPFAANSTVRNAGTDSAIFSLSADGDSIYGTGYIFGTGGNLEGTFRASWDGSLVWAEDCHGDTYSAAAANGVVYTAGHAHYCGNLGGFPERSPRLHQHAVAFTKVATGVATRDVNGYPSWTGVASPSVLTWFPEFSMGSYTGMYQGPWSVQTDGRYVVYGGEFPRVNGAGQQGLVRFAIPTIAPNRDGPRLSGSSWPISAVSRGSGEVAITWPANYDRDNGALRYLVIRGGDVQNPIAQRTSVSNGWDRGGLGFVDRGLTPGSTQSYRIRAVDPFGNVADSATVQVTVSGSGSLGEYARTIIGSNPTWYYRLGESSGNAINVAGPVANVNRSGATAVVNASVGSGATRGRPGAIAGDADRAMAFGGSSSSRIVSSASTWGMTRSRSRRGSAAAPRAARSWASETVVRPRPPEPSIAISSSTAGASRGGQRRIESHRAQRNGVRQRGLAPRGRHGRARRAEALRRRRARRAGPGRREGLALLGLRAHRR</sequence>
<feature type="compositionally biased region" description="Low complexity" evidence="1">
    <location>
        <begin position="685"/>
        <end position="695"/>
    </location>
</feature>
<evidence type="ECO:0000313" key="4">
    <source>
        <dbReference type="Proteomes" id="UP001157069"/>
    </source>
</evidence>
<feature type="compositionally biased region" description="Basic residues" evidence="1">
    <location>
        <begin position="734"/>
        <end position="743"/>
    </location>
</feature>
<dbReference type="Pfam" id="PF17164">
    <property type="entry name" value="DUF5122"/>
    <property type="match status" value="1"/>
</dbReference>
<organism evidence="3 4">
    <name type="scientific">Homoserinibacter gongjuensis</name>
    <dbReference type="NCBI Taxonomy" id="1162968"/>
    <lineage>
        <taxon>Bacteria</taxon>
        <taxon>Bacillati</taxon>
        <taxon>Actinomycetota</taxon>
        <taxon>Actinomycetes</taxon>
        <taxon>Micrococcales</taxon>
        <taxon>Microbacteriaceae</taxon>
        <taxon>Homoserinibacter</taxon>
    </lineage>
</organism>
<evidence type="ECO:0008006" key="5">
    <source>
        <dbReference type="Google" id="ProtNLM"/>
    </source>
</evidence>
<comment type="caution">
    <text evidence="3">The sequence shown here is derived from an EMBL/GenBank/DDBJ whole genome shotgun (WGS) entry which is preliminary data.</text>
</comment>
<dbReference type="InterPro" id="IPR015943">
    <property type="entry name" value="WD40/YVTN_repeat-like_dom_sf"/>
</dbReference>
<feature type="chain" id="PRO_5047401382" description="Fibronectin type-III domain-containing protein" evidence="2">
    <location>
        <begin position="46"/>
        <end position="759"/>
    </location>
</feature>
<proteinExistence type="predicted"/>
<evidence type="ECO:0000256" key="2">
    <source>
        <dbReference type="SAM" id="SignalP"/>
    </source>
</evidence>
<dbReference type="PANTHER" id="PTHR31778:SF2">
    <property type="entry name" value="BUD SITE SELECTION PROTEIN RAX2"/>
    <property type="match status" value="1"/>
</dbReference>
<evidence type="ECO:0000313" key="3">
    <source>
        <dbReference type="EMBL" id="GMA92786.1"/>
    </source>
</evidence>
<dbReference type="InterPro" id="IPR013431">
    <property type="entry name" value="Delta_60_rpt"/>
</dbReference>
<keyword evidence="2" id="KW-0732">Signal</keyword>
<dbReference type="EMBL" id="BSVA01000001">
    <property type="protein sequence ID" value="GMA92786.1"/>
    <property type="molecule type" value="Genomic_DNA"/>
</dbReference>
<keyword evidence="4" id="KW-1185">Reference proteome</keyword>
<feature type="compositionally biased region" description="Low complexity" evidence="1">
    <location>
        <begin position="660"/>
        <end position="673"/>
    </location>
</feature>
<feature type="compositionally biased region" description="Low complexity" evidence="1">
    <location>
        <begin position="749"/>
        <end position="759"/>
    </location>
</feature>
<reference evidence="4" key="1">
    <citation type="journal article" date="2019" name="Int. J. Syst. Evol. Microbiol.">
        <title>The Global Catalogue of Microorganisms (GCM) 10K type strain sequencing project: providing services to taxonomists for standard genome sequencing and annotation.</title>
        <authorList>
            <consortium name="The Broad Institute Genomics Platform"/>
            <consortium name="The Broad Institute Genome Sequencing Center for Infectious Disease"/>
            <person name="Wu L."/>
            <person name="Ma J."/>
        </authorList>
    </citation>
    <scope>NUCLEOTIDE SEQUENCE [LARGE SCALE GENOMIC DNA]</scope>
    <source>
        <strain evidence="4">NBRC 108755</strain>
    </source>
</reference>
<protein>
    <recommendedName>
        <fullName evidence="5">Fibronectin type-III domain-containing protein</fullName>
    </recommendedName>
</protein>
<feature type="region of interest" description="Disordered" evidence="1">
    <location>
        <begin position="636"/>
        <end position="759"/>
    </location>
</feature>
<dbReference type="Proteomes" id="UP001157069">
    <property type="component" value="Unassembled WGS sequence"/>
</dbReference>
<gene>
    <name evidence="3" type="ORF">GCM10025869_33150</name>
</gene>
<evidence type="ECO:0000256" key="1">
    <source>
        <dbReference type="SAM" id="MobiDB-lite"/>
    </source>
</evidence>
<dbReference type="Gene3D" id="2.60.40.10">
    <property type="entry name" value="Immunoglobulins"/>
    <property type="match status" value="1"/>
</dbReference>
<dbReference type="SUPFAM" id="SSF50969">
    <property type="entry name" value="YVTN repeat-like/Quinoprotein amine dehydrogenase"/>
    <property type="match status" value="1"/>
</dbReference>
<dbReference type="Gene3D" id="2.130.10.10">
    <property type="entry name" value="YVTN repeat-like/Quinoprotein amine dehydrogenase"/>
    <property type="match status" value="1"/>
</dbReference>
<feature type="signal peptide" evidence="2">
    <location>
        <begin position="1"/>
        <end position="45"/>
    </location>
</feature>
<dbReference type="InterPro" id="IPR011044">
    <property type="entry name" value="Quino_amine_DH_bsu"/>
</dbReference>